<evidence type="ECO:0000256" key="10">
    <source>
        <dbReference type="ARBA" id="ARBA00023157"/>
    </source>
</evidence>
<dbReference type="PANTHER" id="PTHR35457:SF1">
    <property type="entry name" value="HEME A SYNTHASE"/>
    <property type="match status" value="1"/>
</dbReference>
<accession>A0ABU3BMN4</accession>
<dbReference type="RefSeq" id="WP_311661676.1">
    <property type="nucleotide sequence ID" value="NZ_JAVRHT010000002.1"/>
</dbReference>
<comment type="subcellular location">
    <subcellularLocation>
        <location evidence="1">Membrane</location>
        <topology evidence="1">Multi-pass membrane protein</topology>
    </subcellularLocation>
</comment>
<keyword evidence="10" id="KW-1015">Disulfide bond</keyword>
<reference evidence="13 14" key="1">
    <citation type="submission" date="2023-09" db="EMBL/GenBank/DDBJ databases">
        <authorList>
            <person name="Rey-Velasco X."/>
        </authorList>
    </citation>
    <scope>NUCLEOTIDE SEQUENCE [LARGE SCALE GENOMIC DNA]</scope>
    <source>
        <strain evidence="13 14">F394</strain>
    </source>
</reference>
<evidence type="ECO:0000256" key="3">
    <source>
        <dbReference type="ARBA" id="ARBA00022692"/>
    </source>
</evidence>
<comment type="caution">
    <text evidence="13">The sequence shown here is derived from an EMBL/GenBank/DDBJ whole genome shotgun (WGS) entry which is preliminary data.</text>
</comment>
<dbReference type="InterPro" id="IPR050450">
    <property type="entry name" value="COX15/CtaA_HemeA_synthase"/>
</dbReference>
<feature type="transmembrane region" description="Helical" evidence="12">
    <location>
        <begin position="12"/>
        <end position="33"/>
    </location>
</feature>
<dbReference type="EMBL" id="JAVRHT010000002">
    <property type="protein sequence ID" value="MDT0630520.1"/>
    <property type="molecule type" value="Genomic_DNA"/>
</dbReference>
<evidence type="ECO:0000256" key="12">
    <source>
        <dbReference type="SAM" id="Phobius"/>
    </source>
</evidence>
<feature type="transmembrane region" description="Helical" evidence="12">
    <location>
        <begin position="214"/>
        <end position="233"/>
    </location>
</feature>
<feature type="transmembrane region" description="Helical" evidence="12">
    <location>
        <begin position="128"/>
        <end position="152"/>
    </location>
</feature>
<evidence type="ECO:0000256" key="2">
    <source>
        <dbReference type="ARBA" id="ARBA00022475"/>
    </source>
</evidence>
<feature type="transmembrane region" description="Helical" evidence="12">
    <location>
        <begin position="271"/>
        <end position="294"/>
    </location>
</feature>
<dbReference type="Proteomes" id="UP001267426">
    <property type="component" value="Unassembled WGS sequence"/>
</dbReference>
<evidence type="ECO:0000256" key="4">
    <source>
        <dbReference type="ARBA" id="ARBA00022723"/>
    </source>
</evidence>
<keyword evidence="3 12" id="KW-0812">Transmembrane</keyword>
<evidence type="ECO:0000313" key="14">
    <source>
        <dbReference type="Proteomes" id="UP001267426"/>
    </source>
</evidence>
<keyword evidence="9 12" id="KW-0472">Membrane</keyword>
<feature type="transmembrane region" description="Helical" evidence="12">
    <location>
        <begin position="62"/>
        <end position="83"/>
    </location>
</feature>
<keyword evidence="14" id="KW-1185">Reference proteome</keyword>
<protein>
    <submittedName>
        <fullName evidence="13">COX15/CtaA family protein</fullName>
    </submittedName>
</protein>
<evidence type="ECO:0000256" key="5">
    <source>
        <dbReference type="ARBA" id="ARBA00022989"/>
    </source>
</evidence>
<evidence type="ECO:0000256" key="1">
    <source>
        <dbReference type="ARBA" id="ARBA00004141"/>
    </source>
</evidence>
<dbReference type="InterPro" id="IPR003780">
    <property type="entry name" value="COX15/CtaA_fam"/>
</dbReference>
<feature type="transmembrane region" description="Helical" evidence="12">
    <location>
        <begin position="173"/>
        <end position="194"/>
    </location>
</feature>
<comment type="pathway">
    <text evidence="11">Porphyrin-containing compound metabolism.</text>
</comment>
<organism evidence="13 14">
    <name type="scientific">Rubrivirga litoralis</name>
    <dbReference type="NCBI Taxonomy" id="3075598"/>
    <lineage>
        <taxon>Bacteria</taxon>
        <taxon>Pseudomonadati</taxon>
        <taxon>Rhodothermota</taxon>
        <taxon>Rhodothermia</taxon>
        <taxon>Rhodothermales</taxon>
        <taxon>Rubricoccaceae</taxon>
        <taxon>Rubrivirga</taxon>
    </lineage>
</organism>
<name>A0ABU3BMN4_9BACT</name>
<dbReference type="PANTHER" id="PTHR35457">
    <property type="entry name" value="HEME A SYNTHASE"/>
    <property type="match status" value="1"/>
</dbReference>
<evidence type="ECO:0000256" key="7">
    <source>
        <dbReference type="ARBA" id="ARBA00023004"/>
    </source>
</evidence>
<feature type="transmembrane region" description="Helical" evidence="12">
    <location>
        <begin position="245"/>
        <end position="265"/>
    </location>
</feature>
<keyword evidence="2" id="KW-1003">Cell membrane</keyword>
<sequence length="311" mass="32352">MDRRLRTVRRFAWGVLGYTVLVILWGGFVRASGAGAGCGDHWPLCNGELVPTAPALNTVIEFGHRVTSGLALPAVLVLAWLVFRAFPRGAAVRTVSVVAVVFMVLEGAIGAGLVLFEYVAYNPSIARAAWMAAHLTNTFLLLGALTLTAWWAEGKDVPRLDLSARTARVGATLAAVLVLGAGGAVTALGDTLVLGGGLDPAEHPVVAALVAARVFHPTMAFVVLAVLGVTVALTRAPRPRQIGWAVLGLFVVQMAIGALNVWLLAPVWMQIVHLLVTDLIWIGLVVFASEALAAPDAVAESAGRGGAAVAA</sequence>
<evidence type="ECO:0000313" key="13">
    <source>
        <dbReference type="EMBL" id="MDT0630520.1"/>
    </source>
</evidence>
<keyword evidence="4" id="KW-0479">Metal-binding</keyword>
<dbReference type="Pfam" id="PF02628">
    <property type="entry name" value="COX15-CtaA"/>
    <property type="match status" value="1"/>
</dbReference>
<keyword evidence="8" id="KW-0350">Heme biosynthesis</keyword>
<gene>
    <name evidence="13" type="ORF">RM540_02065</name>
</gene>
<evidence type="ECO:0000256" key="11">
    <source>
        <dbReference type="ARBA" id="ARBA00023444"/>
    </source>
</evidence>
<keyword evidence="6" id="KW-0560">Oxidoreductase</keyword>
<feature type="transmembrane region" description="Helical" evidence="12">
    <location>
        <begin position="95"/>
        <end position="116"/>
    </location>
</feature>
<keyword evidence="5 12" id="KW-1133">Transmembrane helix</keyword>
<evidence type="ECO:0000256" key="8">
    <source>
        <dbReference type="ARBA" id="ARBA00023133"/>
    </source>
</evidence>
<keyword evidence="7" id="KW-0408">Iron</keyword>
<evidence type="ECO:0000256" key="6">
    <source>
        <dbReference type="ARBA" id="ARBA00023002"/>
    </source>
</evidence>
<proteinExistence type="predicted"/>
<evidence type="ECO:0000256" key="9">
    <source>
        <dbReference type="ARBA" id="ARBA00023136"/>
    </source>
</evidence>